<dbReference type="GO" id="GO:0044874">
    <property type="term" value="P:lipoprotein localization to outer membrane"/>
    <property type="evidence" value="ECO:0007669"/>
    <property type="project" value="TreeGrafter"/>
</dbReference>
<protein>
    <submittedName>
        <fullName evidence="11">Lipoprotein releasing system, transmembrane protein, LolC/E family</fullName>
    </submittedName>
</protein>
<proteinExistence type="inferred from homology"/>
<dbReference type="InterPro" id="IPR011925">
    <property type="entry name" value="LolCE_TM"/>
</dbReference>
<evidence type="ECO:0000313" key="12">
    <source>
        <dbReference type="Proteomes" id="UP000253740"/>
    </source>
</evidence>
<keyword evidence="12" id="KW-1185">Reference proteome</keyword>
<keyword evidence="3" id="KW-0813">Transport</keyword>
<evidence type="ECO:0000256" key="2">
    <source>
        <dbReference type="ARBA" id="ARBA00005236"/>
    </source>
</evidence>
<dbReference type="STRING" id="1475481.GCA_000953855_02679"/>
<evidence type="ECO:0000259" key="10">
    <source>
        <dbReference type="Pfam" id="PF12704"/>
    </source>
</evidence>
<feature type="transmembrane region" description="Helical" evidence="8">
    <location>
        <begin position="305"/>
        <end position="329"/>
    </location>
</feature>
<evidence type="ECO:0000256" key="7">
    <source>
        <dbReference type="ARBA" id="ARBA00023136"/>
    </source>
</evidence>
<name>A0A0K8QSD0_9GAMM</name>
<dbReference type="InterPro" id="IPR025857">
    <property type="entry name" value="MacB_PCD"/>
</dbReference>
<keyword evidence="7 8" id="KW-0472">Membrane</keyword>
<dbReference type="GO" id="GO:0098797">
    <property type="term" value="C:plasma membrane protein complex"/>
    <property type="evidence" value="ECO:0007669"/>
    <property type="project" value="TreeGrafter"/>
</dbReference>
<dbReference type="InterPro" id="IPR003838">
    <property type="entry name" value="ABC3_permease_C"/>
</dbReference>
<feature type="transmembrane region" description="Helical" evidence="8">
    <location>
        <begin position="349"/>
        <end position="375"/>
    </location>
</feature>
<dbReference type="GO" id="GO:0042953">
    <property type="term" value="P:lipoprotein transport"/>
    <property type="evidence" value="ECO:0007669"/>
    <property type="project" value="InterPro"/>
</dbReference>
<organism evidence="11">
    <name type="scientific">Mizugakiibacter sediminis</name>
    <dbReference type="NCBI Taxonomy" id="1475481"/>
    <lineage>
        <taxon>Bacteria</taxon>
        <taxon>Pseudomonadati</taxon>
        <taxon>Pseudomonadota</taxon>
        <taxon>Gammaproteobacteria</taxon>
        <taxon>Lysobacterales</taxon>
        <taxon>Rhodanobacteraceae</taxon>
        <taxon>Mizugakiibacter</taxon>
    </lineage>
</organism>
<evidence type="ECO:0000256" key="4">
    <source>
        <dbReference type="ARBA" id="ARBA00022475"/>
    </source>
</evidence>
<evidence type="ECO:0000256" key="1">
    <source>
        <dbReference type="ARBA" id="ARBA00004651"/>
    </source>
</evidence>
<sequence length="448" mass="48685">MALCGTLRAHRGPRAGAGSAEAARSAADLPSDMFRPLELFIGLRYTRAKRRNHFISFISLVSMLGIAVGVTALIAVISVMNGFDKELRTRILGMVAHATISGVGEAVQDWPHAIAIAKANRHVLGAAPYVDGFALLQGMRRDGAGAAVRGVLPEMEPNVSDIDRKMVAGRLSDLKPGGYGIILGRELALQLGVDVGDKVIAVAANQVRATPVGAVPRLRRFTVVGIFEAGMEEYDSGLAVMHMQDAERLYDMNGPTGIRLRLDDMFRAYGVARDLADQLGQLYRVQDWMQGHANFFRAVSMEKKVMFIILSLIVAVAAFNLVSTLVMLVTDKQADIAILRTLGATPRSIMGVFMVQGLLVGLIGIALGVLFGVLLALNLEAIVKWIEHTFGVVFLSPDVYYISELPSDLHWRDVGWIASLSFLFSLLATIYPARRAARTEPAQALRYE</sequence>
<evidence type="ECO:0000256" key="8">
    <source>
        <dbReference type="SAM" id="Phobius"/>
    </source>
</evidence>
<evidence type="ECO:0000256" key="6">
    <source>
        <dbReference type="ARBA" id="ARBA00022989"/>
    </source>
</evidence>
<feature type="transmembrane region" description="Helical" evidence="8">
    <location>
        <begin position="414"/>
        <end position="433"/>
    </location>
</feature>
<keyword evidence="4" id="KW-1003">Cell membrane</keyword>
<evidence type="ECO:0000313" key="11">
    <source>
        <dbReference type="EMBL" id="GAP67307.1"/>
    </source>
</evidence>
<dbReference type="AlphaFoldDB" id="A0A0K8QSD0"/>
<dbReference type="Pfam" id="PF12704">
    <property type="entry name" value="MacB_PCD"/>
    <property type="match status" value="1"/>
</dbReference>
<evidence type="ECO:0000256" key="3">
    <source>
        <dbReference type="ARBA" id="ARBA00022448"/>
    </source>
</evidence>
<evidence type="ECO:0000259" key="9">
    <source>
        <dbReference type="Pfam" id="PF02687"/>
    </source>
</evidence>
<gene>
    <name evidence="11" type="ORF">MBSD_n2628</name>
</gene>
<feature type="domain" description="ABC3 transporter permease C-terminal" evidence="9">
    <location>
        <begin position="308"/>
        <end position="441"/>
    </location>
</feature>
<dbReference type="PANTHER" id="PTHR30489">
    <property type="entry name" value="LIPOPROTEIN-RELEASING SYSTEM TRANSMEMBRANE PROTEIN LOLE"/>
    <property type="match status" value="1"/>
</dbReference>
<dbReference type="NCBIfam" id="TIGR02212">
    <property type="entry name" value="lolCE"/>
    <property type="match status" value="1"/>
</dbReference>
<dbReference type="Proteomes" id="UP000253740">
    <property type="component" value="Unassembled WGS sequence"/>
</dbReference>
<dbReference type="EMBL" id="DF970255">
    <property type="protein sequence ID" value="GAP67307.1"/>
    <property type="molecule type" value="Genomic_DNA"/>
</dbReference>
<feature type="transmembrane region" description="Helical" evidence="8">
    <location>
        <begin position="54"/>
        <end position="80"/>
    </location>
</feature>
<accession>A0A0K8QSD0</accession>
<keyword evidence="11" id="KW-0449">Lipoprotein</keyword>
<dbReference type="Pfam" id="PF02687">
    <property type="entry name" value="FtsX"/>
    <property type="match status" value="1"/>
</dbReference>
<comment type="subcellular location">
    <subcellularLocation>
        <location evidence="1">Cell membrane</location>
        <topology evidence="1">Multi-pass membrane protein</topology>
    </subcellularLocation>
</comment>
<dbReference type="InterPro" id="IPR051447">
    <property type="entry name" value="Lipoprotein-release_system"/>
</dbReference>
<keyword evidence="5 8" id="KW-0812">Transmembrane</keyword>
<dbReference type="PANTHER" id="PTHR30489:SF0">
    <property type="entry name" value="LIPOPROTEIN-RELEASING SYSTEM TRANSMEMBRANE PROTEIN LOLE"/>
    <property type="match status" value="1"/>
</dbReference>
<keyword evidence="6 8" id="KW-1133">Transmembrane helix</keyword>
<reference evidence="11" key="1">
    <citation type="submission" date="2015-08" db="EMBL/GenBank/DDBJ databases">
        <title>Complete DNA Sequence of Pseudomonas syringae pv. actinidiae, the Causal Agent of Kiwifruit Canker Disease.</title>
        <authorList>
            <person name="Rikkerink E.H.A."/>
            <person name="Fineran P.C."/>
        </authorList>
    </citation>
    <scope>NUCLEOTIDE SEQUENCE</scope>
    <source>
        <strain evidence="11">SkMP5</strain>
    </source>
</reference>
<evidence type="ECO:0000256" key="5">
    <source>
        <dbReference type="ARBA" id="ARBA00022692"/>
    </source>
</evidence>
<feature type="domain" description="MacB-like periplasmic core" evidence="10">
    <location>
        <begin position="59"/>
        <end position="264"/>
    </location>
</feature>
<comment type="similarity">
    <text evidence="2">Belongs to the ABC-4 integral membrane protein family. LolC/E subfamily.</text>
</comment>